<dbReference type="AlphaFoldDB" id="A0A7L1DK18"/>
<comment type="caution">
    <text evidence="3">The sequence shown here is derived from an EMBL/GenBank/DDBJ whole genome shotgun (WGS) entry which is preliminary data.</text>
</comment>
<sequence length="164" mass="18192">LREHKGALLSQLDSVSQELCRRRQERDARVSERKLLLDTLIADIERKREQPEAEFLRDVGKILSSCETAKAPLPEMVSPELQRTVGTLSETCQLVKGTVAKFKVNLLSDIDREREEVTLDPETASPHLSLSPDHKTVRVGDGHRSLPATPGRFTGSPSVLGCRG</sequence>
<dbReference type="InterPro" id="IPR043136">
    <property type="entry name" value="B30.2/SPRY_sf"/>
</dbReference>
<dbReference type="InterPro" id="IPR050143">
    <property type="entry name" value="TRIM/RBCC"/>
</dbReference>
<organism evidence="3 4">
    <name type="scientific">Serilophus lunatus</name>
    <name type="common">silver-breasted broadbill</name>
    <dbReference type="NCBI Taxonomy" id="239386"/>
    <lineage>
        <taxon>Eukaryota</taxon>
        <taxon>Metazoa</taxon>
        <taxon>Chordata</taxon>
        <taxon>Craniata</taxon>
        <taxon>Vertebrata</taxon>
        <taxon>Euteleostomi</taxon>
        <taxon>Archelosauria</taxon>
        <taxon>Archosauria</taxon>
        <taxon>Dinosauria</taxon>
        <taxon>Saurischia</taxon>
        <taxon>Theropoda</taxon>
        <taxon>Coelurosauria</taxon>
        <taxon>Aves</taxon>
        <taxon>Neognathae</taxon>
        <taxon>Neoaves</taxon>
        <taxon>Telluraves</taxon>
        <taxon>Australaves</taxon>
        <taxon>Passeriformes</taxon>
        <taxon>Eurylaimidae</taxon>
        <taxon>Serilophus</taxon>
    </lineage>
</organism>
<dbReference type="Proteomes" id="UP000553648">
    <property type="component" value="Unassembled WGS sequence"/>
</dbReference>
<dbReference type="InterPro" id="IPR006574">
    <property type="entry name" value="PRY"/>
</dbReference>
<dbReference type="SUPFAM" id="SSF49899">
    <property type="entry name" value="Concanavalin A-like lectins/glucanases"/>
    <property type="match status" value="1"/>
</dbReference>
<evidence type="ECO:0000259" key="2">
    <source>
        <dbReference type="SMART" id="SM00589"/>
    </source>
</evidence>
<dbReference type="InterPro" id="IPR003879">
    <property type="entry name" value="Butyrophylin_SPRY"/>
</dbReference>
<dbReference type="EMBL" id="VXBA01005316">
    <property type="protein sequence ID" value="NXM77214.1"/>
    <property type="molecule type" value="Genomic_DNA"/>
</dbReference>
<dbReference type="SMART" id="SM00589">
    <property type="entry name" value="PRY"/>
    <property type="match status" value="1"/>
</dbReference>
<dbReference type="Pfam" id="PF13765">
    <property type="entry name" value="PRY"/>
    <property type="match status" value="1"/>
</dbReference>
<evidence type="ECO:0000313" key="4">
    <source>
        <dbReference type="Proteomes" id="UP000553648"/>
    </source>
</evidence>
<keyword evidence="4" id="KW-1185">Reference proteome</keyword>
<gene>
    <name evidence="3" type="primary">Trim15_1</name>
    <name evidence="3" type="ORF">SERLUN_R11890</name>
</gene>
<evidence type="ECO:0000313" key="3">
    <source>
        <dbReference type="EMBL" id="NXM77214.1"/>
    </source>
</evidence>
<reference evidence="3 4" key="1">
    <citation type="submission" date="2019-09" db="EMBL/GenBank/DDBJ databases">
        <title>Bird 10,000 Genomes (B10K) Project - Family phase.</title>
        <authorList>
            <person name="Zhang G."/>
        </authorList>
    </citation>
    <scope>NUCLEOTIDE SEQUENCE [LARGE SCALE GENOMIC DNA]</scope>
    <source>
        <strain evidence="3">B10K-DU-002-03</strain>
        <tissue evidence="3">Muscle</tissue>
    </source>
</reference>
<feature type="non-terminal residue" evidence="3">
    <location>
        <position position="1"/>
    </location>
</feature>
<feature type="compositionally biased region" description="Basic and acidic residues" evidence="1">
    <location>
        <begin position="132"/>
        <end position="144"/>
    </location>
</feature>
<dbReference type="PRINTS" id="PR01407">
    <property type="entry name" value="BUTYPHLNCDUF"/>
</dbReference>
<evidence type="ECO:0000256" key="1">
    <source>
        <dbReference type="SAM" id="MobiDB-lite"/>
    </source>
</evidence>
<feature type="non-terminal residue" evidence="3">
    <location>
        <position position="164"/>
    </location>
</feature>
<dbReference type="Gene3D" id="2.60.120.920">
    <property type="match status" value="1"/>
</dbReference>
<proteinExistence type="predicted"/>
<feature type="domain" description="SPRY-associated" evidence="2">
    <location>
        <begin position="114"/>
        <end position="164"/>
    </location>
</feature>
<accession>A0A7L1DK18</accession>
<dbReference type="OrthoDB" id="6270329at2759"/>
<dbReference type="PANTHER" id="PTHR24103">
    <property type="entry name" value="E3 UBIQUITIN-PROTEIN LIGASE TRIM"/>
    <property type="match status" value="1"/>
</dbReference>
<protein>
    <submittedName>
        <fullName evidence="3">TRI15 protein</fullName>
    </submittedName>
</protein>
<name>A0A7L1DK18_9PASS</name>
<feature type="region of interest" description="Disordered" evidence="1">
    <location>
        <begin position="117"/>
        <end position="164"/>
    </location>
</feature>
<dbReference type="InterPro" id="IPR013320">
    <property type="entry name" value="ConA-like_dom_sf"/>
</dbReference>